<evidence type="ECO:0008006" key="3">
    <source>
        <dbReference type="Google" id="ProtNLM"/>
    </source>
</evidence>
<dbReference type="AlphaFoldDB" id="A0A2N3N2T8"/>
<sequence length="356" mass="41271">MAPDAAKAITTPRLPIELLLHIIEFIVPESPDALLRRDDPRSRLLLSFTLVCRSTYRLATLLLRRHSPSIESRAQLHRILRSINEPRYSLDPALSWKNVTSLYLAPFGRSLDDLPTACWVNELCHHVADTLRRLVIDMPFSSLDRFDDRLNVRQVLRDGFESLVNLEEFVCLAEYPQLSTSEATTDIWAAWPNLRRLMLFHVPLADHWLWWNIARLRKLEFVWFMEPKPGIYAPLRVNVKEVYFNSMRRDSPNLQKKFTVAVAGYWYTEDIYLMSKWDELDPDECMKFRFFGQGLPDDVGQIRKRWLARNLENGTLWDLDAASRYLGGGGKSCTRGPSREVAGWAPPSKCLPAQRV</sequence>
<dbReference type="OrthoDB" id="6365676at2759"/>
<proteinExistence type="predicted"/>
<comment type="caution">
    <text evidence="1">The sequence shown here is derived from an EMBL/GenBank/DDBJ whole genome shotgun (WGS) entry which is preliminary data.</text>
</comment>
<organism evidence="1 2">
    <name type="scientific">Lomentospora prolificans</name>
    <dbReference type="NCBI Taxonomy" id="41688"/>
    <lineage>
        <taxon>Eukaryota</taxon>
        <taxon>Fungi</taxon>
        <taxon>Dikarya</taxon>
        <taxon>Ascomycota</taxon>
        <taxon>Pezizomycotina</taxon>
        <taxon>Sordariomycetes</taxon>
        <taxon>Hypocreomycetidae</taxon>
        <taxon>Microascales</taxon>
        <taxon>Microascaceae</taxon>
        <taxon>Lomentospora</taxon>
    </lineage>
</organism>
<keyword evidence="2" id="KW-1185">Reference proteome</keyword>
<name>A0A2N3N2T8_9PEZI</name>
<dbReference type="VEuPathDB" id="FungiDB:jhhlp_006812"/>
<evidence type="ECO:0000313" key="1">
    <source>
        <dbReference type="EMBL" id="PKS06738.1"/>
    </source>
</evidence>
<dbReference type="InParanoid" id="A0A2N3N2T8"/>
<reference evidence="1 2" key="1">
    <citation type="journal article" date="2017" name="G3 (Bethesda)">
        <title>First Draft Genome Sequence of the Pathogenic Fungus Lomentospora prolificans (Formerly Scedosporium prolificans).</title>
        <authorList>
            <person name="Luo R."/>
            <person name="Zimin A."/>
            <person name="Workman R."/>
            <person name="Fan Y."/>
            <person name="Pertea G."/>
            <person name="Grossman N."/>
            <person name="Wear M.P."/>
            <person name="Jia B."/>
            <person name="Miller H."/>
            <person name="Casadevall A."/>
            <person name="Timp W."/>
            <person name="Zhang S.X."/>
            <person name="Salzberg S.L."/>
        </authorList>
    </citation>
    <scope>NUCLEOTIDE SEQUENCE [LARGE SCALE GENOMIC DNA]</scope>
    <source>
        <strain evidence="1 2">JHH-5317</strain>
    </source>
</reference>
<accession>A0A2N3N2T8</accession>
<gene>
    <name evidence="1" type="ORF">jhhlp_006812</name>
</gene>
<protein>
    <recommendedName>
        <fullName evidence="3">F-box domain-containing protein</fullName>
    </recommendedName>
</protein>
<dbReference type="Proteomes" id="UP000233524">
    <property type="component" value="Unassembled WGS sequence"/>
</dbReference>
<dbReference type="EMBL" id="NLAX01001033">
    <property type="protein sequence ID" value="PKS06738.1"/>
    <property type="molecule type" value="Genomic_DNA"/>
</dbReference>
<evidence type="ECO:0000313" key="2">
    <source>
        <dbReference type="Proteomes" id="UP000233524"/>
    </source>
</evidence>